<evidence type="ECO:0000259" key="1">
    <source>
        <dbReference type="Pfam" id="PF10536"/>
    </source>
</evidence>
<keyword evidence="3" id="KW-1185">Reference proteome</keyword>
<gene>
    <name evidence="2" type="ORF">ACH5RR_023200</name>
</gene>
<dbReference type="InterPro" id="IPR019557">
    <property type="entry name" value="AminoTfrase-like_pln_mobile"/>
</dbReference>
<reference evidence="2 3" key="1">
    <citation type="submission" date="2024-11" db="EMBL/GenBank/DDBJ databases">
        <title>A near-complete genome assembly of Cinchona calisaya.</title>
        <authorList>
            <person name="Lian D.C."/>
            <person name="Zhao X.W."/>
            <person name="Wei L."/>
        </authorList>
    </citation>
    <scope>NUCLEOTIDE SEQUENCE [LARGE SCALE GENOMIC DNA]</scope>
    <source>
        <tissue evidence="2">Nenye</tissue>
    </source>
</reference>
<evidence type="ECO:0000313" key="3">
    <source>
        <dbReference type="Proteomes" id="UP001630127"/>
    </source>
</evidence>
<name>A0ABD2ZA12_9GENT</name>
<comment type="caution">
    <text evidence="2">The sequence shown here is derived from an EMBL/GenBank/DDBJ whole genome shotgun (WGS) entry which is preliminary data.</text>
</comment>
<dbReference type="EMBL" id="JBJUIK010000010">
    <property type="protein sequence ID" value="KAL3516298.1"/>
    <property type="molecule type" value="Genomic_DNA"/>
</dbReference>
<accession>A0ABD2ZA12</accession>
<dbReference type="PANTHER" id="PTHR47718">
    <property type="entry name" value="OS01G0519700 PROTEIN"/>
    <property type="match status" value="1"/>
</dbReference>
<evidence type="ECO:0000313" key="2">
    <source>
        <dbReference type="EMBL" id="KAL3516298.1"/>
    </source>
</evidence>
<organism evidence="2 3">
    <name type="scientific">Cinchona calisaya</name>
    <dbReference type="NCBI Taxonomy" id="153742"/>
    <lineage>
        <taxon>Eukaryota</taxon>
        <taxon>Viridiplantae</taxon>
        <taxon>Streptophyta</taxon>
        <taxon>Embryophyta</taxon>
        <taxon>Tracheophyta</taxon>
        <taxon>Spermatophyta</taxon>
        <taxon>Magnoliopsida</taxon>
        <taxon>eudicotyledons</taxon>
        <taxon>Gunneridae</taxon>
        <taxon>Pentapetalae</taxon>
        <taxon>asterids</taxon>
        <taxon>lamiids</taxon>
        <taxon>Gentianales</taxon>
        <taxon>Rubiaceae</taxon>
        <taxon>Cinchonoideae</taxon>
        <taxon>Cinchoneae</taxon>
        <taxon>Cinchona</taxon>
    </lineage>
</organism>
<dbReference type="Pfam" id="PF10536">
    <property type="entry name" value="PMD"/>
    <property type="match status" value="1"/>
</dbReference>
<sequence length="420" mass="48808">MGYVEGAIGYLSAKKDTDNMFYYKYCTDKDGRLHGLFWADSHSRQEYNSFDDENFIDEFGSQYNDWVGMVYRNRRRWAKAYCRGHFVGSMRSTQRLEKMNAFLNQYLDASLRICQLVSRCVCTNLLGNMLDIIKGHVWIDIKKGQKSQVTQEGKKLIESEDGFEFSLSEKLYEEQHTTGKAYNEDPLDASFEYTSLQSRIDECILSRQRKMDECLKIYESKRIISPKGTLEQSPLTGNDGGWTGRAGWKVVKARFSQFLDHLLVAIQNWKLTYALTERWWDTRNTFHLPFGEMTLTPTDFTCITSIQVAGLQISWDFDIHNKLEVFHDVINNEITYLTLLNYISHLVKFLQSTFYLNNFLIQACQQPISVIIRDSLETVDSRGRWTSGKVDNLHDMLMGERQVLRAEVQALNAVGLSRFL</sequence>
<feature type="domain" description="Aminotransferase-like plant mobile" evidence="1">
    <location>
        <begin position="266"/>
        <end position="330"/>
    </location>
</feature>
<protein>
    <recommendedName>
        <fullName evidence="1">Aminotransferase-like plant mobile domain-containing protein</fullName>
    </recommendedName>
</protein>
<proteinExistence type="predicted"/>
<dbReference type="AlphaFoldDB" id="A0ABD2ZA12"/>
<dbReference type="Proteomes" id="UP001630127">
    <property type="component" value="Unassembled WGS sequence"/>
</dbReference>